<proteinExistence type="predicted"/>
<evidence type="ECO:0000256" key="2">
    <source>
        <dbReference type="ARBA" id="ARBA00022729"/>
    </source>
</evidence>
<dbReference type="CDD" id="cd14659">
    <property type="entry name" value="Imelysin-like_IPPA"/>
    <property type="match status" value="1"/>
</dbReference>
<dbReference type="Pfam" id="PF09375">
    <property type="entry name" value="Peptidase_M75"/>
    <property type="match status" value="1"/>
</dbReference>
<keyword evidence="2 3" id="KW-0732">Signal</keyword>
<dbReference type="GO" id="GO:0030313">
    <property type="term" value="C:cell envelope"/>
    <property type="evidence" value="ECO:0007669"/>
    <property type="project" value="UniProtKB-SubCell"/>
</dbReference>
<evidence type="ECO:0000256" key="3">
    <source>
        <dbReference type="SAM" id="SignalP"/>
    </source>
</evidence>
<accession>A0A964T660</accession>
<gene>
    <name evidence="5" type="ORF">E4O86_16235</name>
</gene>
<comment type="subcellular location">
    <subcellularLocation>
        <location evidence="1">Cell envelope</location>
    </subcellularLocation>
</comment>
<feature type="chain" id="PRO_5038065575" description="Imelysin-like domain-containing protein" evidence="3">
    <location>
        <begin position="25"/>
        <end position="360"/>
    </location>
</feature>
<dbReference type="OrthoDB" id="5729110at2"/>
<reference evidence="5" key="1">
    <citation type="submission" date="2019-03" db="EMBL/GenBank/DDBJ databases">
        <title>Afifella sp. nov., isolated from activated sludge.</title>
        <authorList>
            <person name="Li Q."/>
            <person name="Liu Y."/>
        </authorList>
    </citation>
    <scope>NUCLEOTIDE SEQUENCE</scope>
    <source>
        <strain evidence="5">L72</strain>
    </source>
</reference>
<sequence>MTRILASALAFLSLLAATAAPAAAANDEAGQAAVVERAVTQYIVPNYRQLAESASTLAGRIDRLCKEPDAKKLEDAQAGFRELLRAWAAVDFLRFGPMADGGRYERFAFWPDPRGIGQRQLRRMISEANPALLGEGALKSQSAAVQGLPALEVLLFEEPVTAAEGAFSCGLAAAVARNLAGIAAEARDGWLGETGWSRLMARPGPENAVYRSRAETLTELLKAELTGLEQTPDQRIRPALGDSPETARPRAAPYYRSGSTAEYWHATARALTSFAEKSEMMSLLPKEKSWIANSVAFEFDNLTRTLGALTPPVETILTDPAQRDKVSYALVVFSSLKNLFHDQYSPAVGLSPGFNALDGD</sequence>
<evidence type="ECO:0000313" key="5">
    <source>
        <dbReference type="EMBL" id="MYZ49261.1"/>
    </source>
</evidence>
<dbReference type="EMBL" id="SPKJ01000066">
    <property type="protein sequence ID" value="MYZ49261.1"/>
    <property type="molecule type" value="Genomic_DNA"/>
</dbReference>
<evidence type="ECO:0000313" key="6">
    <source>
        <dbReference type="Proteomes" id="UP000773614"/>
    </source>
</evidence>
<dbReference type="AlphaFoldDB" id="A0A964T660"/>
<feature type="domain" description="Imelysin-like" evidence="4">
    <location>
        <begin position="43"/>
        <end position="329"/>
    </location>
</feature>
<dbReference type="InterPro" id="IPR038352">
    <property type="entry name" value="Imelysin_sf"/>
</dbReference>
<feature type="signal peptide" evidence="3">
    <location>
        <begin position="1"/>
        <end position="24"/>
    </location>
</feature>
<comment type="caution">
    <text evidence="5">The sequence shown here is derived from an EMBL/GenBank/DDBJ whole genome shotgun (WGS) entry which is preliminary data.</text>
</comment>
<dbReference type="InterPro" id="IPR034984">
    <property type="entry name" value="Imelysin-like_IPPA"/>
</dbReference>
<protein>
    <recommendedName>
        <fullName evidence="4">Imelysin-like domain-containing protein</fullName>
    </recommendedName>
</protein>
<dbReference type="Proteomes" id="UP000773614">
    <property type="component" value="Unassembled WGS sequence"/>
</dbReference>
<organism evidence="5 6">
    <name type="scientific">Propylenella binzhouense</name>
    <dbReference type="NCBI Taxonomy" id="2555902"/>
    <lineage>
        <taxon>Bacteria</taxon>
        <taxon>Pseudomonadati</taxon>
        <taxon>Pseudomonadota</taxon>
        <taxon>Alphaproteobacteria</taxon>
        <taxon>Hyphomicrobiales</taxon>
        <taxon>Propylenellaceae</taxon>
        <taxon>Propylenella</taxon>
    </lineage>
</organism>
<dbReference type="Gene3D" id="1.20.1420.20">
    <property type="entry name" value="M75 peptidase, HXXE motif"/>
    <property type="match status" value="1"/>
</dbReference>
<dbReference type="RefSeq" id="WP_161141602.1">
    <property type="nucleotide sequence ID" value="NZ_SPKJ01000066.1"/>
</dbReference>
<evidence type="ECO:0000259" key="4">
    <source>
        <dbReference type="Pfam" id="PF09375"/>
    </source>
</evidence>
<name>A0A964T660_9HYPH</name>
<keyword evidence="6" id="KW-1185">Reference proteome</keyword>
<dbReference type="InterPro" id="IPR018976">
    <property type="entry name" value="Imelysin-like"/>
</dbReference>
<evidence type="ECO:0000256" key="1">
    <source>
        <dbReference type="ARBA" id="ARBA00004196"/>
    </source>
</evidence>